<dbReference type="OrthoDB" id="113347at2"/>
<organism evidence="2 3">
    <name type="scientific">Edaphobacter modestus</name>
    <dbReference type="NCBI Taxonomy" id="388466"/>
    <lineage>
        <taxon>Bacteria</taxon>
        <taxon>Pseudomonadati</taxon>
        <taxon>Acidobacteriota</taxon>
        <taxon>Terriglobia</taxon>
        <taxon>Terriglobales</taxon>
        <taxon>Acidobacteriaceae</taxon>
        <taxon>Edaphobacter</taxon>
    </lineage>
</organism>
<keyword evidence="2" id="KW-0418">Kinase</keyword>
<evidence type="ECO:0000259" key="1">
    <source>
        <dbReference type="Pfam" id="PF07475"/>
    </source>
</evidence>
<comment type="caution">
    <text evidence="2">The sequence shown here is derived from an EMBL/GenBank/DDBJ whole genome shotgun (WGS) entry which is preliminary data.</text>
</comment>
<keyword evidence="3" id="KW-1185">Reference proteome</keyword>
<dbReference type="Gene3D" id="3.40.50.300">
    <property type="entry name" value="P-loop containing nucleotide triphosphate hydrolases"/>
    <property type="match status" value="1"/>
</dbReference>
<dbReference type="EMBL" id="SHKW01000001">
    <property type="protein sequence ID" value="RZU39411.1"/>
    <property type="molecule type" value="Genomic_DNA"/>
</dbReference>
<keyword evidence="2" id="KW-0808">Transferase</keyword>
<dbReference type="Proteomes" id="UP000292958">
    <property type="component" value="Unassembled WGS sequence"/>
</dbReference>
<name>A0A4Q7YR58_9BACT</name>
<feature type="domain" description="HPr kinase/phosphorylase C-terminal" evidence="1">
    <location>
        <begin position="150"/>
        <end position="211"/>
    </location>
</feature>
<proteinExistence type="predicted"/>
<dbReference type="InterPro" id="IPR027417">
    <property type="entry name" value="P-loop_NTPase"/>
</dbReference>
<evidence type="ECO:0000313" key="2">
    <source>
        <dbReference type="EMBL" id="RZU39411.1"/>
    </source>
</evidence>
<dbReference type="InterPro" id="IPR011104">
    <property type="entry name" value="Hpr_kin/Pase_C"/>
</dbReference>
<reference evidence="2 3" key="1">
    <citation type="submission" date="2019-02" db="EMBL/GenBank/DDBJ databases">
        <title>Genomic Encyclopedia of Archaeal and Bacterial Type Strains, Phase II (KMG-II): from individual species to whole genera.</title>
        <authorList>
            <person name="Goeker M."/>
        </authorList>
    </citation>
    <scope>NUCLEOTIDE SEQUENCE [LARGE SCALE GENOMIC DNA]</scope>
    <source>
        <strain evidence="2 3">DSM 18101</strain>
    </source>
</reference>
<dbReference type="GO" id="GO:0000155">
    <property type="term" value="F:phosphorelay sensor kinase activity"/>
    <property type="evidence" value="ECO:0007669"/>
    <property type="project" value="InterPro"/>
</dbReference>
<dbReference type="AlphaFoldDB" id="A0A4Q7YR58"/>
<gene>
    <name evidence="2" type="ORF">BDD14_0794</name>
</gene>
<protein>
    <submittedName>
        <fullName evidence="2">Hpr(Ser) kinase/phosphatase</fullName>
    </submittedName>
</protein>
<evidence type="ECO:0000313" key="3">
    <source>
        <dbReference type="Proteomes" id="UP000292958"/>
    </source>
</evidence>
<dbReference type="GO" id="GO:0005524">
    <property type="term" value="F:ATP binding"/>
    <property type="evidence" value="ECO:0007669"/>
    <property type="project" value="InterPro"/>
</dbReference>
<dbReference type="Pfam" id="PF07475">
    <property type="entry name" value="Hpr_kinase_C"/>
    <property type="match status" value="1"/>
</dbReference>
<dbReference type="GO" id="GO:0006109">
    <property type="term" value="P:regulation of carbohydrate metabolic process"/>
    <property type="evidence" value="ECO:0007669"/>
    <property type="project" value="InterPro"/>
</dbReference>
<dbReference type="SUPFAM" id="SSF53795">
    <property type="entry name" value="PEP carboxykinase-like"/>
    <property type="match status" value="1"/>
</dbReference>
<sequence>MTTVAHPVNTSSLAPSPADSFLSNIVLPHRSTYFPLGFPLEVMTNFPEVLAASAKSWNVFQHRFDMAPLQLKLSVTSNPNKVSTLPEAPLCRAQDHLLTHIADQYNFVSCDLNTGLAFGWITEQTAQSSLYLRYHILEAAALSMLAACRVTALHAACVSINGSGMLLCGDSGAGKSSLAFAGAKSGWTFTSDDASYLLQNRTHNVVVGNCYQFRLRDSGAQLFPELHGRPITPRAIGKPSIEIPAQELSGITTAESTTVKAIIFLNRSPTAKPELLPFPKESARSWLHQGPFPHTASNRQQLAAIDGLLKLPVYELRYTRLEHAIDRLNQLAQIGT</sequence>
<accession>A0A4Q7YR58</accession>